<reference evidence="1 2" key="1">
    <citation type="submission" date="2019-04" db="EMBL/GenBank/DDBJ databases">
        <authorList>
            <person name="Li Y."/>
            <person name="Wang J."/>
        </authorList>
    </citation>
    <scope>NUCLEOTIDE SEQUENCE [LARGE SCALE GENOMIC DNA]</scope>
    <source>
        <strain evidence="1 2">DSM 14668</strain>
    </source>
</reference>
<proteinExistence type="predicted"/>
<gene>
    <name evidence="1" type="ORF">E8A74_09425</name>
</gene>
<evidence type="ECO:0008006" key="3">
    <source>
        <dbReference type="Google" id="ProtNLM"/>
    </source>
</evidence>
<comment type="caution">
    <text evidence="1">The sequence shown here is derived from an EMBL/GenBank/DDBJ whole genome shotgun (WGS) entry which is preliminary data.</text>
</comment>
<dbReference type="RefSeq" id="WP_136928624.1">
    <property type="nucleotide sequence ID" value="NZ_SSMQ01000007.1"/>
</dbReference>
<sequence length="135" mass="15521">MKVLTYGEIMDGGLSVFHSVAKLDDHHLILTFEGVIRVDNPYRYLHTYLEELAKVLPRQSVTETTMDFVKMRFCNSNGFYVIMDIVDAVYNLVPGRVTVRRIADDDWQCETLPILLNLSEEHIAARTNFEDVKAP</sequence>
<protein>
    <recommendedName>
        <fullName evidence="3">STAS domain-containing protein</fullName>
    </recommendedName>
</protein>
<evidence type="ECO:0000313" key="1">
    <source>
        <dbReference type="EMBL" id="TKD10224.1"/>
    </source>
</evidence>
<dbReference type="OrthoDB" id="5520951at2"/>
<evidence type="ECO:0000313" key="2">
    <source>
        <dbReference type="Proteomes" id="UP000309215"/>
    </source>
</evidence>
<dbReference type="AlphaFoldDB" id="A0A4V5PQ59"/>
<accession>A0A4V5PQ59</accession>
<name>A0A4V5PQ59_9BACT</name>
<dbReference type="Proteomes" id="UP000309215">
    <property type="component" value="Unassembled WGS sequence"/>
</dbReference>
<organism evidence="1 2">
    <name type="scientific">Polyangium fumosum</name>
    <dbReference type="NCBI Taxonomy" id="889272"/>
    <lineage>
        <taxon>Bacteria</taxon>
        <taxon>Pseudomonadati</taxon>
        <taxon>Myxococcota</taxon>
        <taxon>Polyangia</taxon>
        <taxon>Polyangiales</taxon>
        <taxon>Polyangiaceae</taxon>
        <taxon>Polyangium</taxon>
    </lineage>
</organism>
<keyword evidence="2" id="KW-1185">Reference proteome</keyword>
<dbReference type="EMBL" id="SSMQ01000007">
    <property type="protein sequence ID" value="TKD10224.1"/>
    <property type="molecule type" value="Genomic_DNA"/>
</dbReference>